<dbReference type="EMBL" id="VFLP01000005">
    <property type="protein sequence ID" value="TRX97570.1"/>
    <property type="molecule type" value="Genomic_DNA"/>
</dbReference>
<evidence type="ECO:0000259" key="3">
    <source>
        <dbReference type="PROSITE" id="PS50089"/>
    </source>
</evidence>
<dbReference type="Pfam" id="PF13639">
    <property type="entry name" value="zf-RING_2"/>
    <property type="match status" value="1"/>
</dbReference>
<accession>A0A553IBJ1</accession>
<dbReference type="STRING" id="2512241.A0A553IBJ1"/>
<dbReference type="GO" id="GO:0008270">
    <property type="term" value="F:zinc ion binding"/>
    <property type="evidence" value="ECO:0007669"/>
    <property type="project" value="UniProtKB-KW"/>
</dbReference>
<reference evidence="5" key="1">
    <citation type="submission" date="2019-06" db="EMBL/GenBank/DDBJ databases">
        <title>Draft genome sequence of the griseofulvin-producing fungus Xylaria cubensis strain G536.</title>
        <authorList>
            <person name="Mead M.E."/>
            <person name="Raja H.A."/>
            <person name="Steenwyk J.L."/>
            <person name="Knowles S.L."/>
            <person name="Oberlies N.H."/>
            <person name="Rokas A."/>
        </authorList>
    </citation>
    <scope>NUCLEOTIDE SEQUENCE [LARGE SCALE GENOMIC DNA]</scope>
    <source>
        <strain evidence="5">G536</strain>
    </source>
</reference>
<keyword evidence="1" id="KW-0479">Metal-binding</keyword>
<evidence type="ECO:0000313" key="4">
    <source>
        <dbReference type="EMBL" id="TRX97570.1"/>
    </source>
</evidence>
<proteinExistence type="predicted"/>
<evidence type="ECO:0000256" key="1">
    <source>
        <dbReference type="PROSITE-ProRule" id="PRU00175"/>
    </source>
</evidence>
<evidence type="ECO:0000256" key="2">
    <source>
        <dbReference type="SAM" id="MobiDB-lite"/>
    </source>
</evidence>
<dbReference type="InterPro" id="IPR013083">
    <property type="entry name" value="Znf_RING/FYVE/PHD"/>
</dbReference>
<dbReference type="SUPFAM" id="SSF57850">
    <property type="entry name" value="RING/U-box"/>
    <property type="match status" value="1"/>
</dbReference>
<evidence type="ECO:0000313" key="5">
    <source>
        <dbReference type="Proteomes" id="UP000319160"/>
    </source>
</evidence>
<comment type="caution">
    <text evidence="4">The sequence shown here is derived from an EMBL/GenBank/DDBJ whole genome shotgun (WGS) entry which is preliminary data.</text>
</comment>
<feature type="compositionally biased region" description="Pro residues" evidence="2">
    <location>
        <begin position="43"/>
        <end position="52"/>
    </location>
</feature>
<dbReference type="Gene3D" id="3.30.40.10">
    <property type="entry name" value="Zinc/RING finger domain, C3HC4 (zinc finger)"/>
    <property type="match status" value="1"/>
</dbReference>
<dbReference type="SMART" id="SM00184">
    <property type="entry name" value="RING"/>
    <property type="match status" value="1"/>
</dbReference>
<dbReference type="Proteomes" id="UP000319160">
    <property type="component" value="Unassembled WGS sequence"/>
</dbReference>
<protein>
    <recommendedName>
        <fullName evidence="3">RING-type domain-containing protein</fullName>
    </recommendedName>
</protein>
<feature type="region of interest" description="Disordered" evidence="2">
    <location>
        <begin position="25"/>
        <end position="55"/>
    </location>
</feature>
<sequence>MATSGNRLEVLAAVNFVESQFPNGQAHKSHPWGVSNPAHSCPHSPPQGPPPGVSADEYFSGLPNSPPPGLVRVLPAKPAPVRLITNETASLFGDFARYIDDGVDEDGNPVVVDLTCCICMESKLSVSTCQAANNSPGNSSPFEELTIMPCGHFMGLDCLYNWLLTTDWRNPTCPLCRFKLVYGCGHDLEPKEYTPLRPRREQIPLTLPEGGRVPHSCDICYEKCIKQTLSRLRSFLFPSDIVAGDLKYENSAEILRNTSALFKRRALNYLCMNEHYIRW</sequence>
<keyword evidence="5" id="KW-1185">Reference proteome</keyword>
<dbReference type="OrthoDB" id="8062037at2759"/>
<keyword evidence="1" id="KW-0862">Zinc</keyword>
<dbReference type="AlphaFoldDB" id="A0A553IBJ1"/>
<name>A0A553IBJ1_9PEZI</name>
<gene>
    <name evidence="4" type="ORF">FHL15_001325</name>
</gene>
<dbReference type="PROSITE" id="PS50089">
    <property type="entry name" value="ZF_RING_2"/>
    <property type="match status" value="1"/>
</dbReference>
<keyword evidence="1" id="KW-0863">Zinc-finger</keyword>
<feature type="domain" description="RING-type" evidence="3">
    <location>
        <begin position="116"/>
        <end position="177"/>
    </location>
</feature>
<organism evidence="4 5">
    <name type="scientific">Xylaria flabelliformis</name>
    <dbReference type="NCBI Taxonomy" id="2512241"/>
    <lineage>
        <taxon>Eukaryota</taxon>
        <taxon>Fungi</taxon>
        <taxon>Dikarya</taxon>
        <taxon>Ascomycota</taxon>
        <taxon>Pezizomycotina</taxon>
        <taxon>Sordariomycetes</taxon>
        <taxon>Xylariomycetidae</taxon>
        <taxon>Xylariales</taxon>
        <taxon>Xylariaceae</taxon>
        <taxon>Xylaria</taxon>
    </lineage>
</organism>
<dbReference type="InterPro" id="IPR001841">
    <property type="entry name" value="Znf_RING"/>
</dbReference>